<dbReference type="OrthoDB" id="700137at2"/>
<accession>A0A1M5J6P2</accession>
<feature type="coiled-coil region" evidence="1">
    <location>
        <begin position="287"/>
        <end position="317"/>
    </location>
</feature>
<evidence type="ECO:0000313" key="3">
    <source>
        <dbReference type="Proteomes" id="UP000184480"/>
    </source>
</evidence>
<gene>
    <name evidence="2" type="ORF">SAMN05444362_12223</name>
</gene>
<dbReference type="AlphaFoldDB" id="A0A1M5J6P2"/>
<dbReference type="EMBL" id="FQUC01000022">
    <property type="protein sequence ID" value="SHG36212.1"/>
    <property type="molecule type" value="Genomic_DNA"/>
</dbReference>
<evidence type="ECO:0000256" key="1">
    <source>
        <dbReference type="SAM" id="Coils"/>
    </source>
</evidence>
<protein>
    <submittedName>
        <fullName evidence="2">PcfJ-like protein</fullName>
    </submittedName>
</protein>
<dbReference type="InterPro" id="IPR025586">
    <property type="entry name" value="PcfJ"/>
</dbReference>
<dbReference type="Pfam" id="PF14284">
    <property type="entry name" value="PcfJ"/>
    <property type="match status" value="1"/>
</dbReference>
<dbReference type="Proteomes" id="UP000184480">
    <property type="component" value="Unassembled WGS sequence"/>
</dbReference>
<reference evidence="3" key="1">
    <citation type="submission" date="2016-11" db="EMBL/GenBank/DDBJ databases">
        <authorList>
            <person name="Varghese N."/>
            <person name="Submissions S."/>
        </authorList>
    </citation>
    <scope>NUCLEOTIDE SEQUENCE [LARGE SCALE GENOMIC DNA]</scope>
    <source>
        <strain evidence="3">DSM 27370</strain>
    </source>
</reference>
<keyword evidence="3" id="KW-1185">Reference proteome</keyword>
<dbReference type="RefSeq" id="WP_062184631.1">
    <property type="nucleotide sequence ID" value="NZ_BBXL01000029.1"/>
</dbReference>
<name>A0A1M5J6P2_9BACT</name>
<dbReference type="STRING" id="1346286.SAMN05444362_12223"/>
<organism evidence="2 3">
    <name type="scientific">Dysgonomonas macrotermitis</name>
    <dbReference type="NCBI Taxonomy" id="1346286"/>
    <lineage>
        <taxon>Bacteria</taxon>
        <taxon>Pseudomonadati</taxon>
        <taxon>Bacteroidota</taxon>
        <taxon>Bacteroidia</taxon>
        <taxon>Bacteroidales</taxon>
        <taxon>Dysgonomonadaceae</taxon>
        <taxon>Dysgonomonas</taxon>
    </lineage>
</organism>
<sequence length="417" mass="49014">MKPQNKFQAAVVEASKKLPSITQEQIQWGYQNCIEHIGQRTSKAKITCTECNHVFTGEEGEHQCPNCKAKLKVQTTNKRIFKSCEYLCFITTCQGYQVIRYLMIKCTAKADSYPEYTHAEVMQRWIAPDGRYCTFAKLRQTMGTMYYDSWIFSTPLELRSEVDAYNRLFPYYYYPKRQLIPELKRTGIKKRHFNQRPFDVYRALLKDNRMETFLKSGQTHLFKAFLSDTSRKLDNYWASIRICIRNGYQIKDATMWFDYIDYLRMFGKDLHNAKYVCPNDLHKEHDRYIQKKAKADAQEEIEKLREKEESFREAKAKFFGLVFSDGHIQVRVLESIEEIILEGKLMHHCVGGYYSKIDSLILTACIDGKKMETIEVSLSKLQVIQSRGVCNKNTEYHNQIVQLVEKNIPLIEQRLAA</sequence>
<proteinExistence type="predicted"/>
<evidence type="ECO:0000313" key="2">
    <source>
        <dbReference type="EMBL" id="SHG36212.1"/>
    </source>
</evidence>
<keyword evidence="1" id="KW-0175">Coiled coil</keyword>